<gene>
    <name evidence="2" type="ORF">M407DRAFT_65232</name>
</gene>
<evidence type="ECO:0000313" key="3">
    <source>
        <dbReference type="Proteomes" id="UP000054248"/>
    </source>
</evidence>
<dbReference type="EMBL" id="KN822946">
    <property type="protein sequence ID" value="KIO33793.1"/>
    <property type="molecule type" value="Genomic_DNA"/>
</dbReference>
<dbReference type="HOGENOM" id="CLU_034572_0_0_1"/>
<dbReference type="Proteomes" id="UP000054248">
    <property type="component" value="Unassembled WGS sequence"/>
</dbReference>
<feature type="region of interest" description="Disordered" evidence="1">
    <location>
        <begin position="202"/>
        <end position="235"/>
    </location>
</feature>
<reference evidence="2 3" key="1">
    <citation type="submission" date="2014-04" db="EMBL/GenBank/DDBJ databases">
        <authorList>
            <consortium name="DOE Joint Genome Institute"/>
            <person name="Kuo A."/>
            <person name="Girlanda M."/>
            <person name="Perotto S."/>
            <person name="Kohler A."/>
            <person name="Nagy L.G."/>
            <person name="Floudas D."/>
            <person name="Copeland A."/>
            <person name="Barry K.W."/>
            <person name="Cichocki N."/>
            <person name="Veneault-Fourrey C."/>
            <person name="LaButti K."/>
            <person name="Lindquist E.A."/>
            <person name="Lipzen A."/>
            <person name="Lundell T."/>
            <person name="Morin E."/>
            <person name="Murat C."/>
            <person name="Sun H."/>
            <person name="Tunlid A."/>
            <person name="Henrissat B."/>
            <person name="Grigoriev I.V."/>
            <person name="Hibbett D.S."/>
            <person name="Martin F."/>
            <person name="Nordberg H.P."/>
            <person name="Cantor M.N."/>
            <person name="Hua S.X."/>
        </authorList>
    </citation>
    <scope>NUCLEOTIDE SEQUENCE [LARGE SCALE GENOMIC DNA]</scope>
    <source>
        <strain evidence="2 3">MUT 4182</strain>
    </source>
</reference>
<accession>A0A0C3LII9</accession>
<dbReference type="STRING" id="1051891.A0A0C3LII9"/>
<sequence length="390" mass="41497">WGDSSPLLLPCIRFRDLVATSIIVGTGGTAAILAPAIAPGVDMVPGGSEVAGSVTAQLVGSAGKEVVDNAVNWLLVDKPLDDLLRNHAHTLNGNSAKEILITLKYKHVTKDAALGFFRSPEHEDSSILSKVADYFAVENGWFSPYLFASGRRPVIPRSIQADVVFAHGPFLSGDYKVAETLLAESAFALHFCMPPDGHKASVPDAPAVQANAPSSNDLDRTDFDPLAESATSSGTPLPSRRMIILPLGIKPHRARAWTSSARPGESVMRYVLFNGQCPSVVVPVKPGSPLVAWHTSTLSQLGEMGKGDGVEGVVRILLEYVELCVDWGRMVVVASKGRHGAGGEVDALKRGAIKDALTLLVENLVEAGQSQDVKEKVDAERAGIVFFRLP</sequence>
<name>A0A0C3LII9_9AGAM</name>
<keyword evidence="3" id="KW-1185">Reference proteome</keyword>
<reference evidence="3" key="2">
    <citation type="submission" date="2015-01" db="EMBL/GenBank/DDBJ databases">
        <title>Evolutionary Origins and Diversification of the Mycorrhizal Mutualists.</title>
        <authorList>
            <consortium name="DOE Joint Genome Institute"/>
            <consortium name="Mycorrhizal Genomics Consortium"/>
            <person name="Kohler A."/>
            <person name="Kuo A."/>
            <person name="Nagy L.G."/>
            <person name="Floudas D."/>
            <person name="Copeland A."/>
            <person name="Barry K.W."/>
            <person name="Cichocki N."/>
            <person name="Veneault-Fourrey C."/>
            <person name="LaButti K."/>
            <person name="Lindquist E.A."/>
            <person name="Lipzen A."/>
            <person name="Lundell T."/>
            <person name="Morin E."/>
            <person name="Murat C."/>
            <person name="Riley R."/>
            <person name="Ohm R."/>
            <person name="Sun H."/>
            <person name="Tunlid A."/>
            <person name="Henrissat B."/>
            <person name="Grigoriev I.V."/>
            <person name="Hibbett D.S."/>
            <person name="Martin F."/>
        </authorList>
    </citation>
    <scope>NUCLEOTIDE SEQUENCE [LARGE SCALE GENOMIC DNA]</scope>
    <source>
        <strain evidence="3">MUT 4182</strain>
    </source>
</reference>
<evidence type="ECO:0000313" key="2">
    <source>
        <dbReference type="EMBL" id="KIO33793.1"/>
    </source>
</evidence>
<protein>
    <submittedName>
        <fullName evidence="2">Uncharacterized protein</fullName>
    </submittedName>
</protein>
<dbReference type="AlphaFoldDB" id="A0A0C3LII9"/>
<feature type="non-terminal residue" evidence="2">
    <location>
        <position position="1"/>
    </location>
</feature>
<proteinExistence type="predicted"/>
<dbReference type="OrthoDB" id="3351042at2759"/>
<organism evidence="2 3">
    <name type="scientific">Tulasnella calospora MUT 4182</name>
    <dbReference type="NCBI Taxonomy" id="1051891"/>
    <lineage>
        <taxon>Eukaryota</taxon>
        <taxon>Fungi</taxon>
        <taxon>Dikarya</taxon>
        <taxon>Basidiomycota</taxon>
        <taxon>Agaricomycotina</taxon>
        <taxon>Agaricomycetes</taxon>
        <taxon>Cantharellales</taxon>
        <taxon>Tulasnellaceae</taxon>
        <taxon>Tulasnella</taxon>
    </lineage>
</organism>
<evidence type="ECO:0000256" key="1">
    <source>
        <dbReference type="SAM" id="MobiDB-lite"/>
    </source>
</evidence>